<organism evidence="2 3">
    <name type="scientific">Candidatus Woesebacteria bacterium RBG_13_36_22</name>
    <dbReference type="NCBI Taxonomy" id="1802478"/>
    <lineage>
        <taxon>Bacteria</taxon>
        <taxon>Candidatus Woeseibacteriota</taxon>
    </lineage>
</organism>
<reference evidence="2 3" key="1">
    <citation type="journal article" date="2016" name="Nat. Commun.">
        <title>Thousands of microbial genomes shed light on interconnected biogeochemical processes in an aquifer system.</title>
        <authorList>
            <person name="Anantharaman K."/>
            <person name="Brown C.T."/>
            <person name="Hug L.A."/>
            <person name="Sharon I."/>
            <person name="Castelle C.J."/>
            <person name="Probst A.J."/>
            <person name="Thomas B.C."/>
            <person name="Singh A."/>
            <person name="Wilkins M.J."/>
            <person name="Karaoz U."/>
            <person name="Brodie E.L."/>
            <person name="Williams K.H."/>
            <person name="Hubbard S.S."/>
            <person name="Banfield J.F."/>
        </authorList>
    </citation>
    <scope>NUCLEOTIDE SEQUENCE [LARGE SCALE GENOMIC DNA]</scope>
</reference>
<comment type="caution">
    <text evidence="2">The sequence shown here is derived from an EMBL/GenBank/DDBJ whole genome shotgun (WGS) entry which is preliminary data.</text>
</comment>
<evidence type="ECO:0000259" key="1">
    <source>
        <dbReference type="Pfam" id="PF18904"/>
    </source>
</evidence>
<dbReference type="Proteomes" id="UP000176939">
    <property type="component" value="Unassembled WGS sequence"/>
</dbReference>
<dbReference type="Pfam" id="PF18904">
    <property type="entry name" value="DUF5660"/>
    <property type="match status" value="1"/>
</dbReference>
<dbReference type="InterPro" id="IPR043719">
    <property type="entry name" value="DUF5660"/>
</dbReference>
<proteinExistence type="predicted"/>
<protein>
    <recommendedName>
        <fullName evidence="1">DUF5660 domain-containing protein</fullName>
    </recommendedName>
</protein>
<evidence type="ECO:0000313" key="2">
    <source>
        <dbReference type="EMBL" id="OGM08960.1"/>
    </source>
</evidence>
<gene>
    <name evidence="2" type="ORF">A2Z67_00660</name>
</gene>
<name>A0A1F7X1K5_9BACT</name>
<sequence>MDKVTKRQKNIVRQNVIESLKDIGGGTISGLKSDVLRPGDFMEQLFGPPKMEKYSGEINPGEALEINDVFSGQREEKQKVQKQLALERKLRAEESARFEKKSNELKLQLHAIMEEVQKLAETTQDLGQELQIASMQAPVEPGLYHVIFFEKLLEFLKSFRKKIEAGSIWLQATNKRAEKKNYWARYKKHGGKFLLSPDHYLTRNAG</sequence>
<feature type="domain" description="DUF5660" evidence="1">
    <location>
        <begin position="101"/>
        <end position="206"/>
    </location>
</feature>
<dbReference type="AlphaFoldDB" id="A0A1F7X1K5"/>
<evidence type="ECO:0000313" key="3">
    <source>
        <dbReference type="Proteomes" id="UP000176939"/>
    </source>
</evidence>
<dbReference type="EMBL" id="MGFQ01000032">
    <property type="protein sequence ID" value="OGM08960.1"/>
    <property type="molecule type" value="Genomic_DNA"/>
</dbReference>
<accession>A0A1F7X1K5</accession>